<dbReference type="InterPro" id="IPR048368">
    <property type="entry name" value="COG6_N"/>
</dbReference>
<dbReference type="GO" id="GO:0015031">
    <property type="term" value="P:protein transport"/>
    <property type="evidence" value="ECO:0007669"/>
    <property type="project" value="UniProtKB-KW"/>
</dbReference>
<evidence type="ECO:0000256" key="7">
    <source>
        <dbReference type="ARBA" id="ARBA00022927"/>
    </source>
</evidence>
<dbReference type="GO" id="GO:0006891">
    <property type="term" value="P:intra-Golgi vesicle-mediated transport"/>
    <property type="evidence" value="ECO:0007669"/>
    <property type="project" value="UniProtKB-UniRule"/>
</dbReference>
<dbReference type="AlphaFoldDB" id="A0A9P1NAN2"/>
<keyword evidence="16" id="KW-1185">Reference proteome</keyword>
<evidence type="ECO:0000313" key="16">
    <source>
        <dbReference type="Proteomes" id="UP001152747"/>
    </source>
</evidence>
<evidence type="ECO:0000256" key="6">
    <source>
        <dbReference type="ARBA" id="ARBA00022448"/>
    </source>
</evidence>
<evidence type="ECO:0000256" key="10">
    <source>
        <dbReference type="ARBA" id="ARBA00031348"/>
    </source>
</evidence>
<protein>
    <recommendedName>
        <fullName evidence="5 11">Conserved oligomeric Golgi complex subunit 6</fullName>
        <shortName evidence="11">COG complex subunit 6</shortName>
    </recommendedName>
    <alternativeName>
        <fullName evidence="10 11">Component of oligomeric Golgi complex 6</fullName>
    </alternativeName>
</protein>
<evidence type="ECO:0000313" key="15">
    <source>
        <dbReference type="EMBL" id="CAI5455890.1"/>
    </source>
</evidence>
<evidence type="ECO:0000256" key="5">
    <source>
        <dbReference type="ARBA" id="ARBA00020973"/>
    </source>
</evidence>
<dbReference type="EMBL" id="CANHGI010000006">
    <property type="protein sequence ID" value="CAI5455890.1"/>
    <property type="molecule type" value="Genomic_DNA"/>
</dbReference>
<keyword evidence="12" id="KW-0175">Coiled coil</keyword>
<comment type="subunit">
    <text evidence="4">Component of the conserved oligomeric Golgi complex which is composed of eight different subunits and is required for normal Golgi morphology and localization.</text>
</comment>
<comment type="similarity">
    <text evidence="3 11">Belongs to the COG6 family.</text>
</comment>
<gene>
    <name evidence="15" type="ORF">CAMP_LOCUS18527</name>
</gene>
<evidence type="ECO:0000259" key="14">
    <source>
        <dbReference type="Pfam" id="PF20653"/>
    </source>
</evidence>
<dbReference type="InterPro" id="IPR048369">
    <property type="entry name" value="COG6_C"/>
</dbReference>
<dbReference type="Pfam" id="PF20653">
    <property type="entry name" value="COG6_C"/>
    <property type="match status" value="1"/>
</dbReference>
<comment type="function">
    <text evidence="1 11">Required for normal Golgi function.</text>
</comment>
<evidence type="ECO:0000256" key="4">
    <source>
        <dbReference type="ARBA" id="ARBA00011166"/>
    </source>
</evidence>
<comment type="subcellular location">
    <subcellularLocation>
        <location evidence="2 11">Golgi apparatus membrane</location>
        <topology evidence="2 11">Peripheral membrane protein</topology>
    </subcellularLocation>
</comment>
<accession>A0A9P1NAN2</accession>
<dbReference type="Proteomes" id="UP001152747">
    <property type="component" value="Unassembled WGS sequence"/>
</dbReference>
<feature type="domain" description="Conserved Oligomeric Golgi complex subunit 6 C-terminal" evidence="14">
    <location>
        <begin position="187"/>
        <end position="629"/>
    </location>
</feature>
<dbReference type="GO" id="GO:0000139">
    <property type="term" value="C:Golgi membrane"/>
    <property type="evidence" value="ECO:0007669"/>
    <property type="project" value="UniProtKB-SubCell"/>
</dbReference>
<organism evidence="15 16">
    <name type="scientific">Caenorhabditis angaria</name>
    <dbReference type="NCBI Taxonomy" id="860376"/>
    <lineage>
        <taxon>Eukaryota</taxon>
        <taxon>Metazoa</taxon>
        <taxon>Ecdysozoa</taxon>
        <taxon>Nematoda</taxon>
        <taxon>Chromadorea</taxon>
        <taxon>Rhabditida</taxon>
        <taxon>Rhabditina</taxon>
        <taxon>Rhabditomorpha</taxon>
        <taxon>Rhabditoidea</taxon>
        <taxon>Rhabditidae</taxon>
        <taxon>Peloderinae</taxon>
        <taxon>Caenorhabditis</taxon>
    </lineage>
</organism>
<sequence>MTTTGKTVNPLKSKIDAVVTRKLNLDKEFLKVVDYVAPLMESIDIDNHAERKLSRKLEAREIEINKNYLLEFEKVNKIVQQFDNIVQNMNASCTNLCVRLENVKQTNTNLLNQTTQLQALKKNIEVKQKAIDNFLDKYSLTEGELEALDCEHKEVRLTPQFFAALNRAKEIHDDSKEMIKNSGNHIAALEVMESMEKIMKGAYTTIFNKISREFRLLSSDFIDAKNVISRALCALQDFPYMLQVSLDEYSTSRGNDVLRQYIEALTKGPHGSGKPIEMMSHDKTRYIGDMLAFMYEITENEKELVVQLLSQCQADVLETYSLSVLNNITKVLASPFKVRVEQSLASETDCVVLYNVSNLFTFYMDKFQPLTGPKSELVLCLNDLHSISMTIFHAGLIQSVQKLLTKMGAPDYDLLPVQAVHQCLMLFREVLDTHDTGMGTKQFAKEGFQKIFEIILDPLTREIQLTATQLHSPLDVAVYTLNCLSSIQSVVVLYQYTDKRLEMINAMIESNEDVLVSEEISTILSTTKLLTIYQKAAAHSKEQGPLSQITGMDRANVSAVLNEFSMFLHNPNSCRLDHVAKISSSRIRETVRSRSMSELLKVYSCLVSKFQDESNGYNDMQYLSTEQVGQLLQFSFMQ</sequence>
<keyword evidence="7 11" id="KW-0653">Protein transport</keyword>
<feature type="domain" description="Conserved oligomeric complex COG6 N-terminal" evidence="13">
    <location>
        <begin position="47"/>
        <end position="149"/>
    </location>
</feature>
<dbReference type="InterPro" id="IPR010490">
    <property type="entry name" value="COG6"/>
</dbReference>
<reference evidence="15" key="1">
    <citation type="submission" date="2022-11" db="EMBL/GenBank/DDBJ databases">
        <authorList>
            <person name="Kikuchi T."/>
        </authorList>
    </citation>
    <scope>NUCLEOTIDE SEQUENCE</scope>
    <source>
        <strain evidence="15">PS1010</strain>
    </source>
</reference>
<evidence type="ECO:0000256" key="2">
    <source>
        <dbReference type="ARBA" id="ARBA00004395"/>
    </source>
</evidence>
<dbReference type="PANTHER" id="PTHR21506:SF0">
    <property type="entry name" value="CONSERVED OLIGOMERIC GOLGI COMPLEX SUBUNIT 6"/>
    <property type="match status" value="1"/>
</dbReference>
<dbReference type="PANTHER" id="PTHR21506">
    <property type="entry name" value="COMPONENT OF OLIGOMERIC GOLGI COMPLEX 6"/>
    <property type="match status" value="1"/>
</dbReference>
<dbReference type="Pfam" id="PF06419">
    <property type="entry name" value="COG6_N"/>
    <property type="match status" value="1"/>
</dbReference>
<keyword evidence="6 11" id="KW-0813">Transport</keyword>
<name>A0A9P1NAN2_9PELO</name>
<keyword evidence="9 11" id="KW-0472">Membrane</keyword>
<proteinExistence type="inferred from homology"/>
<evidence type="ECO:0000256" key="8">
    <source>
        <dbReference type="ARBA" id="ARBA00023034"/>
    </source>
</evidence>
<dbReference type="OrthoDB" id="272987at2759"/>
<feature type="coiled-coil region" evidence="12">
    <location>
        <begin position="103"/>
        <end position="137"/>
    </location>
</feature>
<evidence type="ECO:0000256" key="1">
    <source>
        <dbReference type="ARBA" id="ARBA00003627"/>
    </source>
</evidence>
<dbReference type="SMART" id="SM01087">
    <property type="entry name" value="COG6"/>
    <property type="match status" value="1"/>
</dbReference>
<dbReference type="GO" id="GO:0017119">
    <property type="term" value="C:Golgi transport complex"/>
    <property type="evidence" value="ECO:0007669"/>
    <property type="project" value="UniProtKB-UniRule"/>
</dbReference>
<evidence type="ECO:0000259" key="13">
    <source>
        <dbReference type="Pfam" id="PF06419"/>
    </source>
</evidence>
<comment type="caution">
    <text evidence="15">The sequence shown here is derived from an EMBL/GenBank/DDBJ whole genome shotgun (WGS) entry which is preliminary data.</text>
</comment>
<evidence type="ECO:0000256" key="12">
    <source>
        <dbReference type="SAM" id="Coils"/>
    </source>
</evidence>
<evidence type="ECO:0000256" key="3">
    <source>
        <dbReference type="ARBA" id="ARBA00011023"/>
    </source>
</evidence>
<evidence type="ECO:0000256" key="11">
    <source>
        <dbReference type="RuleBase" id="RU365075"/>
    </source>
</evidence>
<evidence type="ECO:0000256" key="9">
    <source>
        <dbReference type="ARBA" id="ARBA00023136"/>
    </source>
</evidence>
<keyword evidence="8 11" id="KW-0333">Golgi apparatus</keyword>